<evidence type="ECO:0000256" key="1">
    <source>
        <dbReference type="ARBA" id="ARBA00004123"/>
    </source>
</evidence>
<dbReference type="GO" id="GO:0005634">
    <property type="term" value="C:nucleus"/>
    <property type="evidence" value="ECO:0007669"/>
    <property type="project" value="UniProtKB-SubCell"/>
</dbReference>
<gene>
    <name evidence="8" type="ORF">KABA2_01S02816</name>
</gene>
<keyword evidence="5 6" id="KW-0539">Nucleus</keyword>
<name>A0A8H2VB09_9SACH</name>
<feature type="region of interest" description="Disordered" evidence="7">
    <location>
        <begin position="224"/>
        <end position="288"/>
    </location>
</feature>
<protein>
    <recommendedName>
        <fullName evidence="6">Transcriptional activator HAP2</fullName>
    </recommendedName>
</protein>
<proteinExistence type="inferred from homology"/>
<evidence type="ECO:0000256" key="2">
    <source>
        <dbReference type="ARBA" id="ARBA00023015"/>
    </source>
</evidence>
<sequence>MNTNEDNYRPLEADLIHTNIGISNPLSTDTQNDSNSVINRTNSHTSASDLYLYNRLNRGATEKVTSNMYMNDIHPLNNKNDKLETNDIDSNINVNTRSTLNDISHSNIETQLINKLDPSDPTDLVMDDHSVTQHDMTSEYNTDVVNTERETTPDQPFYVNAKQYYRILKRRYARARLEENLRISRERKPYLHESRHKHAMRRPRGQGGRFLTAAEIEDLKSRGRIDENGDVIPEDKENNNDENEGTENVVKNDIAKIVNKDDNNNNNNSTEKTNVSITSEVMPIKDKK</sequence>
<feature type="compositionally biased region" description="Low complexity" evidence="7">
    <location>
        <begin position="264"/>
        <end position="276"/>
    </location>
</feature>
<comment type="function">
    <text evidence="6">Component of the sequence-specific heterotrimeric transcription factor (NF-Y) which specifically recognizes a 5'-CCAAT-3' box motif found in the promoters of its target genes.</text>
</comment>
<accession>A0A8H2VB09</accession>
<dbReference type="EMBL" id="CAEFZW010000001">
    <property type="protein sequence ID" value="CAB4251962.1"/>
    <property type="molecule type" value="Genomic_DNA"/>
</dbReference>
<dbReference type="AlphaFoldDB" id="A0A8H2VB09"/>
<dbReference type="RefSeq" id="XP_041404001.1">
    <property type="nucleotide sequence ID" value="XM_041548067.1"/>
</dbReference>
<keyword evidence="3 6" id="KW-0238">DNA-binding</keyword>
<comment type="subunit">
    <text evidence="6">Heterotrimer.</text>
</comment>
<dbReference type="Pfam" id="PF02045">
    <property type="entry name" value="CBFB_NFYA"/>
    <property type="match status" value="1"/>
</dbReference>
<keyword evidence="9" id="KW-1185">Reference proteome</keyword>
<evidence type="ECO:0000256" key="7">
    <source>
        <dbReference type="SAM" id="MobiDB-lite"/>
    </source>
</evidence>
<evidence type="ECO:0000313" key="9">
    <source>
        <dbReference type="Proteomes" id="UP000644660"/>
    </source>
</evidence>
<dbReference type="SMART" id="SM00521">
    <property type="entry name" value="CBF"/>
    <property type="match status" value="1"/>
</dbReference>
<dbReference type="PRINTS" id="PR00616">
    <property type="entry name" value="CCAATSUBUNTB"/>
</dbReference>
<dbReference type="PANTHER" id="PTHR12632">
    <property type="entry name" value="TRANSCRIPTION FACTOR NF-Y ALPHA-RELATED"/>
    <property type="match status" value="1"/>
</dbReference>
<evidence type="ECO:0000256" key="3">
    <source>
        <dbReference type="ARBA" id="ARBA00023125"/>
    </source>
</evidence>
<dbReference type="InterPro" id="IPR001289">
    <property type="entry name" value="NFYA"/>
</dbReference>
<evidence type="ECO:0000256" key="6">
    <source>
        <dbReference type="RuleBase" id="RU367155"/>
    </source>
</evidence>
<keyword evidence="2 6" id="KW-0805">Transcription regulation</keyword>
<dbReference type="GO" id="GO:0003700">
    <property type="term" value="F:DNA-binding transcription factor activity"/>
    <property type="evidence" value="ECO:0007669"/>
    <property type="project" value="UniProtKB-UniRule"/>
</dbReference>
<evidence type="ECO:0000256" key="4">
    <source>
        <dbReference type="ARBA" id="ARBA00023163"/>
    </source>
</evidence>
<dbReference type="GeneID" id="64855076"/>
<comment type="caution">
    <text evidence="8">The sequence shown here is derived from an EMBL/GenBank/DDBJ whole genome shotgun (WGS) entry which is preliminary data.</text>
</comment>
<keyword evidence="4 6" id="KW-0804">Transcription</keyword>
<evidence type="ECO:0000256" key="5">
    <source>
        <dbReference type="ARBA" id="ARBA00023242"/>
    </source>
</evidence>
<dbReference type="Gene3D" id="6.10.250.2430">
    <property type="match status" value="1"/>
</dbReference>
<feature type="compositionally biased region" description="Basic and acidic residues" evidence="7">
    <location>
        <begin position="224"/>
        <end position="239"/>
    </location>
</feature>
<dbReference type="PROSITE" id="PS51152">
    <property type="entry name" value="NFYA_HAP2_2"/>
    <property type="match status" value="1"/>
</dbReference>
<dbReference type="OrthoDB" id="1097733at2759"/>
<dbReference type="Proteomes" id="UP000644660">
    <property type="component" value="Unassembled WGS sequence"/>
</dbReference>
<comment type="similarity">
    <text evidence="6">Belongs to the NFYA/HAP2 subunit family.</text>
</comment>
<reference evidence="8 9" key="1">
    <citation type="submission" date="2020-05" db="EMBL/GenBank/DDBJ databases">
        <authorList>
            <person name="Casaregola S."/>
            <person name="Devillers H."/>
            <person name="Grondin C."/>
        </authorList>
    </citation>
    <scope>NUCLEOTIDE SEQUENCE [LARGE SCALE GENOMIC DNA]</scope>
    <source>
        <strain evidence="8 9">CLIB 1767</strain>
    </source>
</reference>
<comment type="subcellular location">
    <subcellularLocation>
        <location evidence="1 6">Nucleus</location>
    </subcellularLocation>
</comment>
<dbReference type="GO" id="GO:0003677">
    <property type="term" value="F:DNA binding"/>
    <property type="evidence" value="ECO:0007669"/>
    <property type="project" value="UniProtKB-KW"/>
</dbReference>
<evidence type="ECO:0000313" key="8">
    <source>
        <dbReference type="EMBL" id="CAB4251962.1"/>
    </source>
</evidence>
<organism evidence="8 9">
    <name type="scientific">Maudiozyma barnettii</name>
    <dbReference type="NCBI Taxonomy" id="61262"/>
    <lineage>
        <taxon>Eukaryota</taxon>
        <taxon>Fungi</taxon>
        <taxon>Dikarya</taxon>
        <taxon>Ascomycota</taxon>
        <taxon>Saccharomycotina</taxon>
        <taxon>Saccharomycetes</taxon>
        <taxon>Saccharomycetales</taxon>
        <taxon>Saccharomycetaceae</taxon>
        <taxon>Maudiozyma</taxon>
    </lineage>
</organism>